<reference evidence="1" key="1">
    <citation type="journal article" date="2021" name="Proc. Natl. Acad. Sci. U.S.A.">
        <title>A Catalog of Tens of Thousands of Viruses from Human Metagenomes Reveals Hidden Associations with Chronic Diseases.</title>
        <authorList>
            <person name="Tisza M.J."/>
            <person name="Buck C.B."/>
        </authorList>
    </citation>
    <scope>NUCLEOTIDE SEQUENCE</scope>
    <source>
        <strain evidence="1">CtKFg29</strain>
    </source>
</reference>
<protein>
    <submittedName>
        <fullName evidence="1">Uncharacterized protein</fullName>
    </submittedName>
</protein>
<name>A0A8S5RY37_9CAUD</name>
<organism evidence="1">
    <name type="scientific">Myoviridae sp. ctKFg29</name>
    <dbReference type="NCBI Taxonomy" id="2827675"/>
    <lineage>
        <taxon>Viruses</taxon>
        <taxon>Duplodnaviria</taxon>
        <taxon>Heunggongvirae</taxon>
        <taxon>Uroviricota</taxon>
        <taxon>Caudoviricetes</taxon>
    </lineage>
</organism>
<sequence length="113" mass="12833">MIYDKILKICTLLPGRSPASRKLSAVSQHYYAERTVYASRFYAGKQTGAKLVRMVSMPRSVYDAAIEADQYCMLDDGHVYRIDQAQRETDDDGLPITTLSLAEPEGKYELYQN</sequence>
<dbReference type="EMBL" id="BK032507">
    <property type="protein sequence ID" value="DAF43487.1"/>
    <property type="molecule type" value="Genomic_DNA"/>
</dbReference>
<evidence type="ECO:0000313" key="1">
    <source>
        <dbReference type="EMBL" id="DAF43487.1"/>
    </source>
</evidence>
<proteinExistence type="predicted"/>
<accession>A0A8S5RY37</accession>